<protein>
    <recommendedName>
        <fullName evidence="3">DUF4089 domain-containing protein</fullName>
    </recommendedName>
</protein>
<accession>A0A158J0Y9</accession>
<gene>
    <name evidence="1" type="ORF">AWB65_05669</name>
</gene>
<dbReference type="Pfam" id="PF13318">
    <property type="entry name" value="AtzG-like"/>
    <property type="match status" value="1"/>
</dbReference>
<dbReference type="EMBL" id="FCNW02000050">
    <property type="protein sequence ID" value="SAL61951.1"/>
    <property type="molecule type" value="Genomic_DNA"/>
</dbReference>
<keyword evidence="2" id="KW-1185">Reference proteome</keyword>
<dbReference type="RefSeq" id="WP_087670314.1">
    <property type="nucleotide sequence ID" value="NZ_FCNW02000050.1"/>
</dbReference>
<dbReference type="STRING" id="326474.AWB65_05669"/>
<sequence>MSVDPTQQPERATISAYVDASLALHFPSLSEAASARVHEQFARIAMLAAPVLAFPLSAEDESAAVYRP</sequence>
<evidence type="ECO:0000313" key="1">
    <source>
        <dbReference type="EMBL" id="SAL61951.1"/>
    </source>
</evidence>
<reference evidence="1" key="1">
    <citation type="submission" date="2016-01" db="EMBL/GenBank/DDBJ databases">
        <authorList>
            <person name="Peeters C."/>
        </authorList>
    </citation>
    <scope>NUCLEOTIDE SEQUENCE [LARGE SCALE GENOMIC DNA]</scope>
    <source>
        <strain evidence="1">LMG 22934</strain>
    </source>
</reference>
<comment type="caution">
    <text evidence="1">The sequence shown here is derived from an EMBL/GenBank/DDBJ whole genome shotgun (WGS) entry which is preliminary data.</text>
</comment>
<evidence type="ECO:0000313" key="2">
    <source>
        <dbReference type="Proteomes" id="UP000054977"/>
    </source>
</evidence>
<dbReference type="InterPro" id="IPR025148">
    <property type="entry name" value="AtzG-like"/>
</dbReference>
<evidence type="ECO:0008006" key="3">
    <source>
        <dbReference type="Google" id="ProtNLM"/>
    </source>
</evidence>
<name>A0A158J0Y9_9BURK</name>
<organism evidence="1 2">
    <name type="scientific">Caballeronia humi</name>
    <dbReference type="NCBI Taxonomy" id="326474"/>
    <lineage>
        <taxon>Bacteria</taxon>
        <taxon>Pseudomonadati</taxon>
        <taxon>Pseudomonadota</taxon>
        <taxon>Betaproteobacteria</taxon>
        <taxon>Burkholderiales</taxon>
        <taxon>Burkholderiaceae</taxon>
        <taxon>Caballeronia</taxon>
    </lineage>
</organism>
<dbReference type="AlphaFoldDB" id="A0A158J0Y9"/>
<dbReference type="Proteomes" id="UP000054977">
    <property type="component" value="Unassembled WGS sequence"/>
</dbReference>
<proteinExistence type="predicted"/>
<dbReference type="OrthoDB" id="9134382at2"/>